<feature type="transmembrane region" description="Helical" evidence="6">
    <location>
        <begin position="43"/>
        <end position="63"/>
    </location>
</feature>
<dbReference type="GO" id="GO:0005794">
    <property type="term" value="C:Golgi apparatus"/>
    <property type="evidence" value="ECO:0007669"/>
    <property type="project" value="TreeGrafter"/>
</dbReference>
<dbReference type="Pfam" id="PF01169">
    <property type="entry name" value="GDT1"/>
    <property type="match status" value="2"/>
</dbReference>
<feature type="transmembrane region" description="Helical" evidence="6">
    <location>
        <begin position="145"/>
        <end position="166"/>
    </location>
</feature>
<dbReference type="InterPro" id="IPR001727">
    <property type="entry name" value="GDT1-like"/>
</dbReference>
<feature type="transmembrane region" description="Helical" evidence="6">
    <location>
        <begin position="186"/>
        <end position="208"/>
    </location>
</feature>
<keyword evidence="3 6" id="KW-0812">Transmembrane</keyword>
<organism evidence="8 9">
    <name type="scientific">Clydaea vesicula</name>
    <dbReference type="NCBI Taxonomy" id="447962"/>
    <lineage>
        <taxon>Eukaryota</taxon>
        <taxon>Fungi</taxon>
        <taxon>Fungi incertae sedis</taxon>
        <taxon>Chytridiomycota</taxon>
        <taxon>Chytridiomycota incertae sedis</taxon>
        <taxon>Chytridiomycetes</taxon>
        <taxon>Lobulomycetales</taxon>
        <taxon>Lobulomycetaceae</taxon>
        <taxon>Clydaea</taxon>
    </lineage>
</organism>
<sequence length="255" mass="27716">MAPIPISSNAKAGVSSFLVILVSEIGDKTFLIAAILAMTNKRLLIFTAAFAALFVMTILSAFLGIVGQNLLNKKYTQILAGILFFVFGVKMLLDARKMTGKELEEETEEVSKELLEKEEEEKEKKSSLEEGNISKKESTGFAAGIHNLLQFLFSPVFIQTFVMTFLAEWGDRSQIATIALAGAEDFLYVTLGGLCGHAICTCVAVVGGRLLASKISIKTVTIMGGILFLIFGFTTFYSVYAGEENSENYDIPSSD</sequence>
<keyword evidence="5 6" id="KW-0472">Membrane</keyword>
<dbReference type="GO" id="GO:0005384">
    <property type="term" value="F:manganese ion transmembrane transporter activity"/>
    <property type="evidence" value="ECO:0007669"/>
    <property type="project" value="TreeGrafter"/>
</dbReference>
<feature type="transmembrane region" description="Helical" evidence="6">
    <location>
        <begin position="75"/>
        <end position="93"/>
    </location>
</feature>
<reference evidence="8" key="1">
    <citation type="submission" date="2020-05" db="EMBL/GenBank/DDBJ databases">
        <title>Phylogenomic resolution of chytrid fungi.</title>
        <authorList>
            <person name="Stajich J.E."/>
            <person name="Amses K."/>
            <person name="Simmons R."/>
            <person name="Seto K."/>
            <person name="Myers J."/>
            <person name="Bonds A."/>
            <person name="Quandt C.A."/>
            <person name="Barry K."/>
            <person name="Liu P."/>
            <person name="Grigoriev I."/>
            <person name="Longcore J.E."/>
            <person name="James T.Y."/>
        </authorList>
    </citation>
    <scope>NUCLEOTIDE SEQUENCE</scope>
    <source>
        <strain evidence="8">JEL0476</strain>
    </source>
</reference>
<evidence type="ECO:0000256" key="2">
    <source>
        <dbReference type="ARBA" id="ARBA00009190"/>
    </source>
</evidence>
<evidence type="ECO:0000313" key="8">
    <source>
        <dbReference type="EMBL" id="KAJ3223820.1"/>
    </source>
</evidence>
<dbReference type="AlphaFoldDB" id="A0AAD5U4C8"/>
<dbReference type="PANTHER" id="PTHR12608">
    <property type="entry name" value="TRANSMEMBRANE PROTEIN HTP-1 RELATED"/>
    <property type="match status" value="1"/>
</dbReference>
<dbReference type="GO" id="GO:0000329">
    <property type="term" value="C:fungal-type vacuole membrane"/>
    <property type="evidence" value="ECO:0007669"/>
    <property type="project" value="TreeGrafter"/>
</dbReference>
<comment type="caution">
    <text evidence="8">The sequence shown here is derived from an EMBL/GenBank/DDBJ whole genome shotgun (WGS) entry which is preliminary data.</text>
</comment>
<comment type="similarity">
    <text evidence="2 6">Belongs to the GDT1 family.</text>
</comment>
<keyword evidence="4 6" id="KW-1133">Transmembrane helix</keyword>
<evidence type="ECO:0000256" key="7">
    <source>
        <dbReference type="SAM" id="MobiDB-lite"/>
    </source>
</evidence>
<dbReference type="PANTHER" id="PTHR12608:SF1">
    <property type="entry name" value="TRANSMEMBRANE PROTEIN 165"/>
    <property type="match status" value="1"/>
</dbReference>
<comment type="subcellular location">
    <subcellularLocation>
        <location evidence="1 6">Membrane</location>
        <topology evidence="1 6">Multi-pass membrane protein</topology>
    </subcellularLocation>
</comment>
<feature type="transmembrane region" description="Helical" evidence="6">
    <location>
        <begin position="12"/>
        <end position="36"/>
    </location>
</feature>
<dbReference type="EMBL" id="JADGJW010000116">
    <property type="protein sequence ID" value="KAJ3223820.1"/>
    <property type="molecule type" value="Genomic_DNA"/>
</dbReference>
<dbReference type="SUPFAM" id="SSF103473">
    <property type="entry name" value="MFS general substrate transporter"/>
    <property type="match status" value="1"/>
</dbReference>
<evidence type="ECO:0000256" key="1">
    <source>
        <dbReference type="ARBA" id="ARBA00004141"/>
    </source>
</evidence>
<evidence type="ECO:0000256" key="4">
    <source>
        <dbReference type="ARBA" id="ARBA00022989"/>
    </source>
</evidence>
<feature type="transmembrane region" description="Helical" evidence="6">
    <location>
        <begin position="220"/>
        <end position="240"/>
    </location>
</feature>
<evidence type="ECO:0000256" key="5">
    <source>
        <dbReference type="ARBA" id="ARBA00023136"/>
    </source>
</evidence>
<keyword evidence="9" id="KW-1185">Reference proteome</keyword>
<dbReference type="InterPro" id="IPR036259">
    <property type="entry name" value="MFS_trans_sf"/>
</dbReference>
<feature type="compositionally biased region" description="Basic and acidic residues" evidence="7">
    <location>
        <begin position="122"/>
        <end position="131"/>
    </location>
</feature>
<dbReference type="GO" id="GO:0032472">
    <property type="term" value="P:Golgi calcium ion transport"/>
    <property type="evidence" value="ECO:0007669"/>
    <property type="project" value="TreeGrafter"/>
</dbReference>
<proteinExistence type="inferred from homology"/>
<evidence type="ECO:0000313" key="9">
    <source>
        <dbReference type="Proteomes" id="UP001211065"/>
    </source>
</evidence>
<dbReference type="GO" id="GO:0015085">
    <property type="term" value="F:calcium ion transmembrane transporter activity"/>
    <property type="evidence" value="ECO:0007669"/>
    <property type="project" value="TreeGrafter"/>
</dbReference>
<accession>A0AAD5U4C8</accession>
<dbReference type="Proteomes" id="UP001211065">
    <property type="component" value="Unassembled WGS sequence"/>
</dbReference>
<gene>
    <name evidence="8" type="ORF">HK099_000650</name>
</gene>
<dbReference type="InterPro" id="IPR049555">
    <property type="entry name" value="GDT1-like_CS"/>
</dbReference>
<evidence type="ECO:0000256" key="3">
    <source>
        <dbReference type="ARBA" id="ARBA00022692"/>
    </source>
</evidence>
<dbReference type="GO" id="GO:0032468">
    <property type="term" value="P:Golgi calcium ion homeostasis"/>
    <property type="evidence" value="ECO:0007669"/>
    <property type="project" value="TreeGrafter"/>
</dbReference>
<protein>
    <recommendedName>
        <fullName evidence="6">GDT1 family protein</fullName>
    </recommendedName>
</protein>
<feature type="region of interest" description="Disordered" evidence="7">
    <location>
        <begin position="107"/>
        <end position="131"/>
    </location>
</feature>
<dbReference type="PROSITE" id="PS01214">
    <property type="entry name" value="UPF0016"/>
    <property type="match status" value="1"/>
</dbReference>
<evidence type="ECO:0000256" key="6">
    <source>
        <dbReference type="RuleBase" id="RU365102"/>
    </source>
</evidence>
<name>A0AAD5U4C8_9FUNG</name>